<evidence type="ECO:0000313" key="2">
    <source>
        <dbReference type="Proteomes" id="UP000092164"/>
    </source>
</evidence>
<dbReference type="AlphaFoldDB" id="A0A1B7Z366"/>
<reference evidence="2" key="1">
    <citation type="submission" date="2016-06" db="EMBL/GenBank/DDBJ databases">
        <authorList>
            <person name="Zhan P."/>
        </authorList>
    </citation>
    <scope>NUCLEOTIDE SEQUENCE [LARGE SCALE GENOMIC DNA]</scope>
    <source>
        <strain evidence="2">T28</strain>
    </source>
</reference>
<keyword evidence="2" id="KW-1185">Reference proteome</keyword>
<proteinExistence type="predicted"/>
<dbReference type="Proteomes" id="UP000092164">
    <property type="component" value="Unassembled WGS sequence"/>
</dbReference>
<evidence type="ECO:0000313" key="1">
    <source>
        <dbReference type="EMBL" id="OBR37182.1"/>
    </source>
</evidence>
<sequence length="236" mass="27870">MADRIIKDIRIYESENVAGKSLPSDLGKVFESTENTIFIGIRIARKLNELKYCFGEFDHIYINLTTYLKENEIQISKRDLDKRIKYIDLGTSSTYFNSLKTEEKDEFIERKIIEIFRRISTGQNLEFVNKTAIELSKFKREIKIHYKTKETTTYRIVIYYQIAPINKSSNAIIEYHDKENNITYTINFELRLYADIYSLIDNIGVKNNKITLVPKKSFSAELVCKYYKTPLEFDLK</sequence>
<dbReference type="STRING" id="1836467.BTR34_06115"/>
<name>A0A1B7Z366_9FLAO</name>
<protein>
    <submittedName>
        <fullName evidence="1">Uncharacterized protein</fullName>
    </submittedName>
</protein>
<dbReference type="RefSeq" id="WP_068485172.1">
    <property type="nucleotide sequence ID" value="NZ_CP018760.1"/>
</dbReference>
<dbReference type="EMBL" id="LZFP01000034">
    <property type="protein sequence ID" value="OBR37182.1"/>
    <property type="molecule type" value="Genomic_DNA"/>
</dbReference>
<gene>
    <name evidence="1" type="ORF">A9200_05875</name>
</gene>
<dbReference type="KEGG" id="mart:BTR34_06115"/>
<comment type="caution">
    <text evidence="1">The sequence shown here is derived from an EMBL/GenBank/DDBJ whole genome shotgun (WGS) entry which is preliminary data.</text>
</comment>
<accession>A0A1B7Z366</accession>
<organism evidence="1 2">
    <name type="scientific">Maribacter hydrothermalis</name>
    <dbReference type="NCBI Taxonomy" id="1836467"/>
    <lineage>
        <taxon>Bacteria</taxon>
        <taxon>Pseudomonadati</taxon>
        <taxon>Bacteroidota</taxon>
        <taxon>Flavobacteriia</taxon>
        <taxon>Flavobacteriales</taxon>
        <taxon>Flavobacteriaceae</taxon>
        <taxon>Maribacter</taxon>
    </lineage>
</organism>
<dbReference type="OrthoDB" id="1851733at2"/>